<dbReference type="EMBL" id="JAUKUA010000001">
    <property type="protein sequence ID" value="KAK0730732.1"/>
    <property type="molecule type" value="Genomic_DNA"/>
</dbReference>
<protein>
    <submittedName>
        <fullName evidence="3">Uncharacterized protein</fullName>
    </submittedName>
</protein>
<evidence type="ECO:0000313" key="3">
    <source>
        <dbReference type="EMBL" id="KAK0730732.1"/>
    </source>
</evidence>
<proteinExistence type="predicted"/>
<accession>A0AA40EA52</accession>
<dbReference type="Proteomes" id="UP001172102">
    <property type="component" value="Unassembled WGS sequence"/>
</dbReference>
<dbReference type="AlphaFoldDB" id="A0AA40EA52"/>
<feature type="region of interest" description="Disordered" evidence="1">
    <location>
        <begin position="61"/>
        <end position="84"/>
    </location>
</feature>
<keyword evidence="2" id="KW-0812">Transmembrane</keyword>
<evidence type="ECO:0000313" key="4">
    <source>
        <dbReference type="Proteomes" id="UP001172102"/>
    </source>
</evidence>
<feature type="transmembrane region" description="Helical" evidence="2">
    <location>
        <begin position="197"/>
        <end position="221"/>
    </location>
</feature>
<keyword evidence="2" id="KW-0472">Membrane</keyword>
<comment type="caution">
    <text evidence="3">The sequence shown here is derived from an EMBL/GenBank/DDBJ whole genome shotgun (WGS) entry which is preliminary data.</text>
</comment>
<evidence type="ECO:0000256" key="2">
    <source>
        <dbReference type="SAM" id="Phobius"/>
    </source>
</evidence>
<gene>
    <name evidence="3" type="ORF">B0H67DRAFT_48490</name>
</gene>
<sequence>MQLGDYGRGCVWPVSVPWGIQHFERLGRTDCELQCEGKTKQEGFSRLISGAAQVLIKPFGPDFNRSTSPPLKSRTRRELGAGNLKSIDTSVRAAGERQRGGSRRHRERYMFGNNRLREPDDPNLKPQNSQQARVMRAQRVKKKKKGKKRGTYLDDNPPALLRPTNNLAIFHIFNSLNGIQDLKGIQRFRNFCSIHPYLLIAVVSSVPITFHIAVFRVLYCVSRVPGYYQRLWSRWQAKRNLSPVKEGCMPI</sequence>
<evidence type="ECO:0000256" key="1">
    <source>
        <dbReference type="SAM" id="MobiDB-lite"/>
    </source>
</evidence>
<organism evidence="3 4">
    <name type="scientific">Lasiosphaeris hirsuta</name>
    <dbReference type="NCBI Taxonomy" id="260670"/>
    <lineage>
        <taxon>Eukaryota</taxon>
        <taxon>Fungi</taxon>
        <taxon>Dikarya</taxon>
        <taxon>Ascomycota</taxon>
        <taxon>Pezizomycotina</taxon>
        <taxon>Sordariomycetes</taxon>
        <taxon>Sordariomycetidae</taxon>
        <taxon>Sordariales</taxon>
        <taxon>Lasiosphaeriaceae</taxon>
        <taxon>Lasiosphaeris</taxon>
    </lineage>
</organism>
<keyword evidence="2" id="KW-1133">Transmembrane helix</keyword>
<reference evidence="3" key="1">
    <citation type="submission" date="2023-06" db="EMBL/GenBank/DDBJ databases">
        <title>Genome-scale phylogeny and comparative genomics of the fungal order Sordariales.</title>
        <authorList>
            <consortium name="Lawrence Berkeley National Laboratory"/>
            <person name="Hensen N."/>
            <person name="Bonometti L."/>
            <person name="Westerberg I."/>
            <person name="Brannstrom I.O."/>
            <person name="Guillou S."/>
            <person name="Cros-Aarteil S."/>
            <person name="Calhoun S."/>
            <person name="Haridas S."/>
            <person name="Kuo A."/>
            <person name="Mondo S."/>
            <person name="Pangilinan J."/>
            <person name="Riley R."/>
            <person name="Labutti K."/>
            <person name="Andreopoulos B."/>
            <person name="Lipzen A."/>
            <person name="Chen C."/>
            <person name="Yanf M."/>
            <person name="Daum C."/>
            <person name="Ng V."/>
            <person name="Clum A."/>
            <person name="Steindorff A."/>
            <person name="Ohm R."/>
            <person name="Martin F."/>
            <person name="Silar P."/>
            <person name="Natvig D."/>
            <person name="Lalanne C."/>
            <person name="Gautier V."/>
            <person name="Ament-Velasquez S.L."/>
            <person name="Kruys A."/>
            <person name="Hutchinson M.I."/>
            <person name="Powell A.J."/>
            <person name="Barry K."/>
            <person name="Miller A.N."/>
            <person name="Grigoriev I.V."/>
            <person name="Debuchy R."/>
            <person name="Gladieux P."/>
            <person name="Thoren M.H."/>
            <person name="Johannesson H."/>
        </authorList>
    </citation>
    <scope>NUCLEOTIDE SEQUENCE</scope>
    <source>
        <strain evidence="3">SMH4607-1</strain>
    </source>
</reference>
<keyword evidence="4" id="KW-1185">Reference proteome</keyword>
<name>A0AA40EA52_9PEZI</name>